<dbReference type="SUPFAM" id="SSF54909">
    <property type="entry name" value="Dimeric alpha+beta barrel"/>
    <property type="match status" value="1"/>
</dbReference>
<dbReference type="VEuPathDB" id="FungiDB:Z518_01768"/>
<reference evidence="2 3" key="1">
    <citation type="submission" date="2015-01" db="EMBL/GenBank/DDBJ databases">
        <title>The Genome Sequence of Rhinocladiella mackenzie CBS 650.93.</title>
        <authorList>
            <consortium name="The Broad Institute Genomics Platform"/>
            <person name="Cuomo C."/>
            <person name="de Hoog S."/>
            <person name="Gorbushina A."/>
            <person name="Stielow B."/>
            <person name="Teixiera M."/>
            <person name="Abouelleil A."/>
            <person name="Chapman S.B."/>
            <person name="Priest M."/>
            <person name="Young S.K."/>
            <person name="Wortman J."/>
            <person name="Nusbaum C."/>
            <person name="Birren B."/>
        </authorList>
    </citation>
    <scope>NUCLEOTIDE SEQUENCE [LARGE SCALE GENOMIC DNA]</scope>
    <source>
        <strain evidence="2 3">CBS 650.93</strain>
    </source>
</reference>
<dbReference type="Proteomes" id="UP000053617">
    <property type="component" value="Unassembled WGS sequence"/>
</dbReference>
<dbReference type="Gene3D" id="3.30.70.1060">
    <property type="entry name" value="Dimeric alpha+beta barrel"/>
    <property type="match status" value="1"/>
</dbReference>
<protein>
    <recommendedName>
        <fullName evidence="1">YCII-related domain-containing protein</fullName>
    </recommendedName>
</protein>
<dbReference type="InterPro" id="IPR051807">
    <property type="entry name" value="Sec-metab_biosynth-assoc"/>
</dbReference>
<sequence>MEWLVHIPDLPNTVARRLAVRQQHLDELEPFIKDGTVVFGGATLSKHPNKHEKLDLTGSLMVVKADSEEKLMEFLKRDIYSRNGNWDWSKAQITPFVSAGQTPVL</sequence>
<dbReference type="HOGENOM" id="CLU_110355_2_4_1"/>
<name>A0A0D2IXD1_9EURO</name>
<accession>A0A0D2IXD1</accession>
<dbReference type="OrthoDB" id="5519740at2759"/>
<keyword evidence="3" id="KW-1185">Reference proteome</keyword>
<dbReference type="GeneID" id="25289839"/>
<dbReference type="Pfam" id="PF03795">
    <property type="entry name" value="YCII"/>
    <property type="match status" value="1"/>
</dbReference>
<evidence type="ECO:0000313" key="2">
    <source>
        <dbReference type="EMBL" id="KIX10684.1"/>
    </source>
</evidence>
<dbReference type="EMBL" id="KN847475">
    <property type="protein sequence ID" value="KIX10684.1"/>
    <property type="molecule type" value="Genomic_DNA"/>
</dbReference>
<gene>
    <name evidence="2" type="ORF">Z518_01768</name>
</gene>
<dbReference type="InterPro" id="IPR005545">
    <property type="entry name" value="YCII"/>
</dbReference>
<dbReference type="InterPro" id="IPR011008">
    <property type="entry name" value="Dimeric_a/b-barrel"/>
</dbReference>
<dbReference type="PANTHER" id="PTHR33606">
    <property type="entry name" value="PROTEIN YCII"/>
    <property type="match status" value="1"/>
</dbReference>
<proteinExistence type="predicted"/>
<dbReference type="PANTHER" id="PTHR33606:SF3">
    <property type="entry name" value="PROTEIN YCII"/>
    <property type="match status" value="1"/>
</dbReference>
<organism evidence="2 3">
    <name type="scientific">Rhinocladiella mackenziei CBS 650.93</name>
    <dbReference type="NCBI Taxonomy" id="1442369"/>
    <lineage>
        <taxon>Eukaryota</taxon>
        <taxon>Fungi</taxon>
        <taxon>Dikarya</taxon>
        <taxon>Ascomycota</taxon>
        <taxon>Pezizomycotina</taxon>
        <taxon>Eurotiomycetes</taxon>
        <taxon>Chaetothyriomycetidae</taxon>
        <taxon>Chaetothyriales</taxon>
        <taxon>Herpotrichiellaceae</taxon>
        <taxon>Rhinocladiella</taxon>
    </lineage>
</organism>
<dbReference type="AlphaFoldDB" id="A0A0D2IXD1"/>
<dbReference type="RefSeq" id="XP_013277820.1">
    <property type="nucleotide sequence ID" value="XM_013422366.1"/>
</dbReference>
<evidence type="ECO:0000259" key="1">
    <source>
        <dbReference type="Pfam" id="PF03795"/>
    </source>
</evidence>
<feature type="domain" description="YCII-related" evidence="1">
    <location>
        <begin position="1"/>
        <end position="86"/>
    </location>
</feature>
<evidence type="ECO:0000313" key="3">
    <source>
        <dbReference type="Proteomes" id="UP000053617"/>
    </source>
</evidence>